<accession>A0A0P9FLL9</accession>
<evidence type="ECO:0000313" key="1">
    <source>
        <dbReference type="EMBL" id="KPV54106.1"/>
    </source>
</evidence>
<protein>
    <submittedName>
        <fullName evidence="1">Uncharacterized protein</fullName>
    </submittedName>
</protein>
<evidence type="ECO:0000313" key="2">
    <source>
        <dbReference type="Proteomes" id="UP000050509"/>
    </source>
</evidence>
<name>A0A0P9FLL9_9CHLR</name>
<organism evidence="1 2">
    <name type="scientific">Kouleothrix aurantiaca</name>
    <dbReference type="NCBI Taxonomy" id="186479"/>
    <lineage>
        <taxon>Bacteria</taxon>
        <taxon>Bacillati</taxon>
        <taxon>Chloroflexota</taxon>
        <taxon>Chloroflexia</taxon>
        <taxon>Chloroflexales</taxon>
        <taxon>Roseiflexineae</taxon>
        <taxon>Roseiflexaceae</taxon>
        <taxon>Kouleothrix</taxon>
    </lineage>
</organism>
<sequence>MAKGGLYQSSLKHKMQLYSYVAVSDNMLAVRLRTLLDDHPPCPMFRIDRADAMALPWFDHDDAIGSKRHQPPLHLKLCTSF</sequence>
<comment type="caution">
    <text evidence="1">The sequence shown here is derived from an EMBL/GenBank/DDBJ whole genome shotgun (WGS) entry which is preliminary data.</text>
</comment>
<keyword evidence="2" id="KW-1185">Reference proteome</keyword>
<reference evidence="1 2" key="1">
    <citation type="submission" date="2015-09" db="EMBL/GenBank/DDBJ databases">
        <title>Draft genome sequence of Kouleothrix aurantiaca JCM 19913.</title>
        <authorList>
            <person name="Hemp J."/>
        </authorList>
    </citation>
    <scope>NUCLEOTIDE SEQUENCE [LARGE SCALE GENOMIC DNA]</scope>
    <source>
        <strain evidence="1 2">COM-B</strain>
    </source>
</reference>
<dbReference type="Proteomes" id="UP000050509">
    <property type="component" value="Unassembled WGS sequence"/>
</dbReference>
<gene>
    <name evidence="1" type="ORF">SE17_05780</name>
</gene>
<dbReference type="EMBL" id="LJCR01000113">
    <property type="protein sequence ID" value="KPV54106.1"/>
    <property type="molecule type" value="Genomic_DNA"/>
</dbReference>
<dbReference type="AlphaFoldDB" id="A0A0P9FLL9"/>
<proteinExistence type="predicted"/>